<evidence type="ECO:0000313" key="2">
    <source>
        <dbReference type="EMBL" id="BDZ45954.1"/>
    </source>
</evidence>
<protein>
    <submittedName>
        <fullName evidence="2">Uncharacterized protein</fullName>
    </submittedName>
</protein>
<reference evidence="3" key="1">
    <citation type="journal article" date="2019" name="Int. J. Syst. Evol. Microbiol.">
        <title>The Global Catalogue of Microorganisms (GCM) 10K type strain sequencing project: providing services to taxonomists for standard genome sequencing and annotation.</title>
        <authorList>
            <consortium name="The Broad Institute Genomics Platform"/>
            <consortium name="The Broad Institute Genome Sequencing Center for Infectious Disease"/>
            <person name="Wu L."/>
            <person name="Ma J."/>
        </authorList>
    </citation>
    <scope>NUCLEOTIDE SEQUENCE [LARGE SCALE GENOMIC DNA]</scope>
    <source>
        <strain evidence="3">NBRC 108725</strain>
    </source>
</reference>
<keyword evidence="1" id="KW-1133">Transmembrane helix</keyword>
<evidence type="ECO:0000256" key="1">
    <source>
        <dbReference type="SAM" id="Phobius"/>
    </source>
</evidence>
<keyword evidence="3" id="KW-1185">Reference proteome</keyword>
<dbReference type="EMBL" id="AP027731">
    <property type="protein sequence ID" value="BDZ45954.1"/>
    <property type="molecule type" value="Genomic_DNA"/>
</dbReference>
<keyword evidence="1" id="KW-0472">Membrane</keyword>
<feature type="transmembrane region" description="Helical" evidence="1">
    <location>
        <begin position="6"/>
        <end position="28"/>
    </location>
</feature>
<sequence>MTFLGVLALVVGILAAWLCAAIVLALFLGRVLGWGPDRPWRASRRDFDRAA</sequence>
<name>A0ABN6XM40_9MICO</name>
<proteinExistence type="predicted"/>
<evidence type="ECO:0000313" key="3">
    <source>
        <dbReference type="Proteomes" id="UP001321498"/>
    </source>
</evidence>
<dbReference type="Proteomes" id="UP001321498">
    <property type="component" value="Chromosome"/>
</dbReference>
<organism evidence="2 3">
    <name type="scientific">Naasia aerilata</name>
    <dbReference type="NCBI Taxonomy" id="1162966"/>
    <lineage>
        <taxon>Bacteria</taxon>
        <taxon>Bacillati</taxon>
        <taxon>Actinomycetota</taxon>
        <taxon>Actinomycetes</taxon>
        <taxon>Micrococcales</taxon>
        <taxon>Microbacteriaceae</taxon>
        <taxon>Naasia</taxon>
    </lineage>
</organism>
<keyword evidence="1" id="KW-0812">Transmembrane</keyword>
<gene>
    <name evidence="2" type="ORF">GCM10025866_18630</name>
</gene>
<dbReference type="RefSeq" id="WP_286279207.1">
    <property type="nucleotide sequence ID" value="NZ_AP027731.1"/>
</dbReference>
<accession>A0ABN6XM40</accession>